<dbReference type="Gene3D" id="3.80.10.10">
    <property type="entry name" value="Ribonuclease Inhibitor"/>
    <property type="match status" value="1"/>
</dbReference>
<dbReference type="InterPro" id="IPR050458">
    <property type="entry name" value="LolB"/>
</dbReference>
<dbReference type="SUPFAM" id="SSF142921">
    <property type="entry name" value="WGR domain-like"/>
    <property type="match status" value="1"/>
</dbReference>
<dbReference type="PANTHER" id="PTHR30634:SF13">
    <property type="entry name" value="PROTEIN YEHF"/>
    <property type="match status" value="1"/>
</dbReference>
<comment type="caution">
    <text evidence="2">The sequence shown here is derived from an EMBL/GenBank/DDBJ whole genome shotgun (WGS) entry which is preliminary data.</text>
</comment>
<dbReference type="SUPFAM" id="SSF52058">
    <property type="entry name" value="L domain-like"/>
    <property type="match status" value="1"/>
</dbReference>
<gene>
    <name evidence="2" type="ORF">LEP1GSC179_1982</name>
</gene>
<dbReference type="InterPro" id="IPR036930">
    <property type="entry name" value="WGR_dom_sf"/>
</dbReference>
<dbReference type="InterPro" id="IPR008893">
    <property type="entry name" value="WGR_domain"/>
</dbReference>
<dbReference type="CDD" id="cd07996">
    <property type="entry name" value="WGR_MMR_like"/>
    <property type="match status" value="1"/>
</dbReference>
<dbReference type="EMBL" id="AHON02000014">
    <property type="protein sequence ID" value="EKO35248.1"/>
    <property type="molecule type" value="Genomic_DNA"/>
</dbReference>
<evidence type="ECO:0000259" key="1">
    <source>
        <dbReference type="PROSITE" id="PS51977"/>
    </source>
</evidence>
<dbReference type="InterPro" id="IPR049809">
    <property type="entry name" value="YehF/YfeS-like_WGR"/>
</dbReference>
<sequence>MKHHLTFKDDKSDKFWNIEVDETSFTVTYGKTGTIGQTQTKSFDDEKKCLKEAEKLLAEKLKKGYVEGDTLANTKSVDSKKDSEPSNDYLKEWEAIVDAKDIHKALIKHFSYLADNPRFQTLLEVVFEKARSVSCNSEALKVTFPKFEMIATPPMQQIPENYPRSYQNLLKKHETIELSEFQYVLGEHGYFDREVQKIWFEDFHDSEEVDSLILEFAQAENLQCPVCDGTSGNFWIYHPGKKNSSGEPIIYYLESDGAEMIGDPQPCNAGSVFLKILANSLDMQMAVKEIWSGKKVTDSQAWWDNLDSEWKKFLTDSCYRKEDPAAEALALKSLGSHTDINIKTLEPLRPMKLLKRLGLFTPKISDLSPLIDLKQLIELRIQSKSILDFSSIGKLVKLKELTIIFTESIELDLSWLKNLSKLNELTIYFKGHEKQIRIQSLDALQSLQSLKKLELMNIRSTTGEKISLEPLSALTELEKLSLRDFPLRSLEPLYALTSLKEIDLSSSIDRIEIKSRMPWCKIY</sequence>
<evidence type="ECO:0000313" key="2">
    <source>
        <dbReference type="EMBL" id="EKO35248.1"/>
    </source>
</evidence>
<keyword evidence="3" id="KW-1185">Reference proteome</keyword>
<dbReference type="Proteomes" id="UP000006329">
    <property type="component" value="Unassembled WGS sequence"/>
</dbReference>
<protein>
    <submittedName>
        <fullName evidence="2">WGR domain protein</fullName>
    </submittedName>
</protein>
<dbReference type="AlphaFoldDB" id="A0A0E2BUL4"/>
<dbReference type="SMART" id="SM00773">
    <property type="entry name" value="WGR"/>
    <property type="match status" value="1"/>
</dbReference>
<organism evidence="2 3">
    <name type="scientific">Leptospira santarosai str. MOR084</name>
    <dbReference type="NCBI Taxonomy" id="1049984"/>
    <lineage>
        <taxon>Bacteria</taxon>
        <taxon>Pseudomonadati</taxon>
        <taxon>Spirochaetota</taxon>
        <taxon>Spirochaetia</taxon>
        <taxon>Leptospirales</taxon>
        <taxon>Leptospiraceae</taxon>
        <taxon>Leptospira</taxon>
    </lineage>
</organism>
<evidence type="ECO:0000313" key="3">
    <source>
        <dbReference type="Proteomes" id="UP000006329"/>
    </source>
</evidence>
<dbReference type="Gene3D" id="2.20.140.10">
    <property type="entry name" value="WGR domain"/>
    <property type="match status" value="1"/>
</dbReference>
<reference evidence="2" key="1">
    <citation type="submission" date="2012-10" db="EMBL/GenBank/DDBJ databases">
        <authorList>
            <person name="Harkins D.M."/>
            <person name="Durkin A.S."/>
            <person name="Brinkac L.M."/>
            <person name="Haft D.H."/>
            <person name="Selengut J.D."/>
            <person name="Sanka R."/>
            <person name="DePew J."/>
            <person name="Purushe J."/>
            <person name="Matthias M.A."/>
            <person name="Vinetz J.M."/>
            <person name="Sutton G.G."/>
            <person name="Nierman W.C."/>
            <person name="Fouts D.E."/>
        </authorList>
    </citation>
    <scope>NUCLEOTIDE SEQUENCE [LARGE SCALE GENOMIC DNA]</scope>
    <source>
        <strain evidence="2">MOR084</strain>
    </source>
</reference>
<accession>A0A0E2BUL4</accession>
<feature type="domain" description="WGR" evidence="1">
    <location>
        <begin position="1"/>
        <end position="81"/>
    </location>
</feature>
<dbReference type="PANTHER" id="PTHR30634">
    <property type="entry name" value="OUTER MEMBRANE LOLAB LIPOPROTEIN INSERTION APPARATUS"/>
    <property type="match status" value="1"/>
</dbReference>
<dbReference type="InterPro" id="IPR032675">
    <property type="entry name" value="LRR_dom_sf"/>
</dbReference>
<dbReference type="PROSITE" id="PS51977">
    <property type="entry name" value="WGR"/>
    <property type="match status" value="1"/>
</dbReference>
<dbReference type="Pfam" id="PF05406">
    <property type="entry name" value="WGR"/>
    <property type="match status" value="1"/>
</dbReference>
<name>A0A0E2BUL4_9LEPT</name>
<proteinExistence type="predicted"/>